<evidence type="ECO:0000313" key="2">
    <source>
        <dbReference type="EMBL" id="MPN09119.1"/>
    </source>
</evidence>
<dbReference type="Pfam" id="PF00121">
    <property type="entry name" value="TIM"/>
    <property type="match status" value="1"/>
</dbReference>
<reference evidence="2" key="1">
    <citation type="submission" date="2019-08" db="EMBL/GenBank/DDBJ databases">
        <authorList>
            <person name="Kucharzyk K."/>
            <person name="Murdoch R.W."/>
            <person name="Higgins S."/>
            <person name="Loffler F."/>
        </authorList>
    </citation>
    <scope>NUCLEOTIDE SEQUENCE</scope>
</reference>
<dbReference type="InterPro" id="IPR035990">
    <property type="entry name" value="TIM_sf"/>
</dbReference>
<dbReference type="NCBIfam" id="NF003302">
    <property type="entry name" value="PRK04302.1"/>
    <property type="match status" value="1"/>
</dbReference>
<dbReference type="PROSITE" id="PS51440">
    <property type="entry name" value="TIM_2"/>
    <property type="match status" value="1"/>
</dbReference>
<comment type="caution">
    <text evidence="2">The sequence shown here is derived from an EMBL/GenBank/DDBJ whole genome shotgun (WGS) entry which is preliminary data.</text>
</comment>
<dbReference type="GO" id="GO:0004807">
    <property type="term" value="F:triose-phosphate isomerase activity"/>
    <property type="evidence" value="ECO:0007669"/>
    <property type="project" value="InterPro"/>
</dbReference>
<gene>
    <name evidence="2" type="ORF">SDC9_156407</name>
</gene>
<dbReference type="AlphaFoldDB" id="A0A645F6Z4"/>
<accession>A0A645F6Z4</accession>
<dbReference type="EMBL" id="VSSQ01055209">
    <property type="protein sequence ID" value="MPN09119.1"/>
    <property type="molecule type" value="Genomic_DNA"/>
</dbReference>
<name>A0A645F6Z4_9ZZZZ</name>
<evidence type="ECO:0000256" key="1">
    <source>
        <dbReference type="ARBA" id="ARBA00023235"/>
    </source>
</evidence>
<organism evidence="2">
    <name type="scientific">bioreactor metagenome</name>
    <dbReference type="NCBI Taxonomy" id="1076179"/>
    <lineage>
        <taxon>unclassified sequences</taxon>
        <taxon>metagenomes</taxon>
        <taxon>ecological metagenomes</taxon>
    </lineage>
</organism>
<dbReference type="Gene3D" id="3.20.20.70">
    <property type="entry name" value="Aldolase class I"/>
    <property type="match status" value="1"/>
</dbReference>
<evidence type="ECO:0008006" key="3">
    <source>
        <dbReference type="Google" id="ProtNLM"/>
    </source>
</evidence>
<dbReference type="SUPFAM" id="SSF51351">
    <property type="entry name" value="Triosephosphate isomerase (TIM)"/>
    <property type="match status" value="1"/>
</dbReference>
<protein>
    <recommendedName>
        <fullName evidence="3">Triose-phosphate isomerase</fullName>
    </recommendedName>
</protein>
<keyword evidence="1" id="KW-0413">Isomerase</keyword>
<dbReference type="InterPro" id="IPR013785">
    <property type="entry name" value="Aldolase_TIM"/>
</dbReference>
<proteinExistence type="predicted"/>
<sequence length="237" mass="25684">MRKVRTPFLIVNPKSYLYGEKILELAKAAGKVAEDTGVEIFFTCPFADIRYIAENTKNIIVTAQHMEPLRPGRGMGHVLPESLKAAGAEAVFLNHAENSCTVAELYATMNRAKELEMLTVVCADSVVESRAIAEMKPDILLSEPTDLIGTGETADDSYVLETTEQIHAVNPEILIMIASGVNSPEDVYNIIKLGADGTGATSGIIGAPDPARMVREMAEAMAKADKEKKEEQCDENV</sequence>
<dbReference type="InterPro" id="IPR000652">
    <property type="entry name" value="Triosephosphate_isomerase"/>
</dbReference>